<dbReference type="EMBL" id="FNGM01000013">
    <property type="protein sequence ID" value="SDM51446.1"/>
    <property type="molecule type" value="Genomic_DNA"/>
</dbReference>
<evidence type="ECO:0000256" key="1">
    <source>
        <dbReference type="ARBA" id="ARBA00023125"/>
    </source>
</evidence>
<dbReference type="GO" id="GO:0003677">
    <property type="term" value="F:DNA binding"/>
    <property type="evidence" value="ECO:0007669"/>
    <property type="project" value="UniProtKB-KW"/>
</dbReference>
<evidence type="ECO:0000313" key="3">
    <source>
        <dbReference type="EMBL" id="SDM51446.1"/>
    </source>
</evidence>
<dbReference type="AlphaFoldDB" id="A0A1G9TUP5"/>
<name>A0A1G9TUP5_9BACL</name>
<dbReference type="Gene3D" id="1.10.1660.10">
    <property type="match status" value="1"/>
</dbReference>
<dbReference type="GO" id="GO:0003700">
    <property type="term" value="F:DNA-binding transcription factor activity"/>
    <property type="evidence" value="ECO:0007669"/>
    <property type="project" value="InterPro"/>
</dbReference>
<dbReference type="InterPro" id="IPR047057">
    <property type="entry name" value="MerR_fam"/>
</dbReference>
<feature type="domain" description="HTH merR-type" evidence="2">
    <location>
        <begin position="6"/>
        <end position="75"/>
    </location>
</feature>
<dbReference type="Pfam" id="PF13411">
    <property type="entry name" value="MerR_1"/>
    <property type="match status" value="1"/>
</dbReference>
<sequence>MIMKQTWKVGELARLTGLTIRTLRYYDQIDLFAPSGYSDSGHRLYTEADIVRLQQILSLKELGLSLEEIKTVLTGNDFSLPEIISLQIARIKANMRVQQKLLRELEHISSLMQSEQSLTIEDFTKVLETMRMSHEKFFADKRKSWNQHLDRLGDFLDEHPE</sequence>
<keyword evidence="1 3" id="KW-0238">DNA-binding</keyword>
<dbReference type="PROSITE" id="PS50937">
    <property type="entry name" value="HTH_MERR_2"/>
    <property type="match status" value="1"/>
</dbReference>
<organism evidence="3 4">
    <name type="scientific">Paenibacillus jilunlii</name>
    <dbReference type="NCBI Taxonomy" id="682956"/>
    <lineage>
        <taxon>Bacteria</taxon>
        <taxon>Bacillati</taxon>
        <taxon>Bacillota</taxon>
        <taxon>Bacilli</taxon>
        <taxon>Bacillales</taxon>
        <taxon>Paenibacillaceae</taxon>
        <taxon>Paenibacillus</taxon>
    </lineage>
</organism>
<evidence type="ECO:0000313" key="4">
    <source>
        <dbReference type="Proteomes" id="UP000182783"/>
    </source>
</evidence>
<dbReference type="PRINTS" id="PR00040">
    <property type="entry name" value="HTHMERR"/>
</dbReference>
<dbReference type="PANTHER" id="PTHR30204:SF90">
    <property type="entry name" value="HTH-TYPE TRANSCRIPTIONAL ACTIVATOR MTA"/>
    <property type="match status" value="1"/>
</dbReference>
<dbReference type="InterPro" id="IPR000551">
    <property type="entry name" value="MerR-type_HTH_dom"/>
</dbReference>
<proteinExistence type="predicted"/>
<dbReference type="PROSITE" id="PS00552">
    <property type="entry name" value="HTH_MERR_1"/>
    <property type="match status" value="1"/>
</dbReference>
<protein>
    <submittedName>
        <fullName evidence="3">DNA-binding transcriptional regulator, MerR family</fullName>
    </submittedName>
</protein>
<gene>
    <name evidence="3" type="ORF">SAMN05216191_113200</name>
</gene>
<dbReference type="SMART" id="SM00422">
    <property type="entry name" value="HTH_MERR"/>
    <property type="match status" value="1"/>
</dbReference>
<dbReference type="PANTHER" id="PTHR30204">
    <property type="entry name" value="REDOX-CYCLING DRUG-SENSING TRANSCRIPTIONAL ACTIVATOR SOXR"/>
    <property type="match status" value="1"/>
</dbReference>
<evidence type="ECO:0000259" key="2">
    <source>
        <dbReference type="PROSITE" id="PS50937"/>
    </source>
</evidence>
<accession>A0A1G9TUP5</accession>
<dbReference type="InterPro" id="IPR009061">
    <property type="entry name" value="DNA-bd_dom_put_sf"/>
</dbReference>
<dbReference type="Proteomes" id="UP000182783">
    <property type="component" value="Unassembled WGS sequence"/>
</dbReference>
<dbReference type="SUPFAM" id="SSF46955">
    <property type="entry name" value="Putative DNA-binding domain"/>
    <property type="match status" value="1"/>
</dbReference>
<reference evidence="3 4" key="1">
    <citation type="submission" date="2016-10" db="EMBL/GenBank/DDBJ databases">
        <authorList>
            <person name="de Groot N.N."/>
        </authorList>
    </citation>
    <scope>NUCLEOTIDE SEQUENCE [LARGE SCALE GENOMIC DNA]</scope>
    <source>
        <strain evidence="3 4">CGMCC 1.10239</strain>
    </source>
</reference>